<dbReference type="RefSeq" id="WP_100668614.1">
    <property type="nucleotide sequence ID" value="NZ_CP024955.1"/>
</dbReference>
<dbReference type="GO" id="GO:0046872">
    <property type="term" value="F:metal ion binding"/>
    <property type="evidence" value="ECO:0007669"/>
    <property type="project" value="UniProtKB-KW"/>
</dbReference>
<evidence type="ECO:0000256" key="5">
    <source>
        <dbReference type="ARBA" id="ARBA00023125"/>
    </source>
</evidence>
<name>A0A2K8NB65_9BACL</name>
<accession>A0A2K8NB65</accession>
<evidence type="ECO:0000256" key="2">
    <source>
        <dbReference type="ARBA" id="ARBA00022578"/>
    </source>
</evidence>
<dbReference type="Pfam" id="PF07282">
    <property type="entry name" value="Cas12f1-like_TNB"/>
    <property type="match status" value="1"/>
</dbReference>
<keyword evidence="4" id="KW-0862">Zinc</keyword>
<dbReference type="GO" id="GO:0008168">
    <property type="term" value="F:methyltransferase activity"/>
    <property type="evidence" value="ECO:0007669"/>
    <property type="project" value="UniProtKB-KW"/>
</dbReference>
<dbReference type="GO" id="GO:0032259">
    <property type="term" value="P:methylation"/>
    <property type="evidence" value="ECO:0007669"/>
    <property type="project" value="UniProtKB-KW"/>
</dbReference>
<reference evidence="11" key="1">
    <citation type="submission" date="2017-11" db="EMBL/GenBank/DDBJ databases">
        <title>Complete Genome Sequence of Kyrpidia sp. Strain EA-1, a thermophilic, hydrogen-oxidizing Bacterium, isolated from the Azores.</title>
        <authorList>
            <person name="Reiner J.E."/>
            <person name="Lapp C.J."/>
            <person name="Bunk B."/>
            <person name="Gescher J."/>
        </authorList>
    </citation>
    <scope>NUCLEOTIDE SEQUENCE [LARGE SCALE GENOMIC DNA]</scope>
    <source>
        <strain evidence="11">EA-1</strain>
    </source>
</reference>
<keyword evidence="5" id="KW-0238">DNA-binding</keyword>
<feature type="domain" description="Transposase putative helix-turn-helix" evidence="9">
    <location>
        <begin position="1"/>
        <end position="45"/>
    </location>
</feature>
<evidence type="ECO:0000259" key="8">
    <source>
        <dbReference type="Pfam" id="PF07282"/>
    </source>
</evidence>
<feature type="domain" description="Cas12f1-like TNB" evidence="8">
    <location>
        <begin position="318"/>
        <end position="386"/>
    </location>
</feature>
<evidence type="ECO:0000256" key="4">
    <source>
        <dbReference type="ARBA" id="ARBA00022833"/>
    </source>
</evidence>
<comment type="similarity">
    <text evidence="1">In the C-terminal section; belongs to the transposase 35 family.</text>
</comment>
<dbReference type="EMBL" id="CP024955">
    <property type="protein sequence ID" value="ATY85860.1"/>
    <property type="molecule type" value="Genomic_DNA"/>
</dbReference>
<keyword evidence="10" id="KW-0489">Methyltransferase</keyword>
<dbReference type="Pfam" id="PF12323">
    <property type="entry name" value="HTH_OrfB_IS605"/>
    <property type="match status" value="1"/>
</dbReference>
<evidence type="ECO:0000313" key="10">
    <source>
        <dbReference type="EMBL" id="ATY85860.1"/>
    </source>
</evidence>
<evidence type="ECO:0000259" key="9">
    <source>
        <dbReference type="Pfam" id="PF12323"/>
    </source>
</evidence>
<dbReference type="AlphaFoldDB" id="A0A2K8NB65"/>
<dbReference type="NCBIfam" id="NF040570">
    <property type="entry name" value="guided_TnpB"/>
    <property type="match status" value="1"/>
</dbReference>
<keyword evidence="6" id="KW-0233">DNA recombination</keyword>
<gene>
    <name evidence="10" type="ORF">CVV65_13750</name>
</gene>
<keyword evidence="3" id="KW-0479">Metal-binding</keyword>
<evidence type="ECO:0000259" key="7">
    <source>
        <dbReference type="Pfam" id="PF01385"/>
    </source>
</evidence>
<dbReference type="InterPro" id="IPR001959">
    <property type="entry name" value="Transposase"/>
</dbReference>
<evidence type="ECO:0000256" key="6">
    <source>
        <dbReference type="ARBA" id="ARBA00023172"/>
    </source>
</evidence>
<keyword evidence="10" id="KW-0808">Transferase</keyword>
<keyword evidence="11" id="KW-1185">Reference proteome</keyword>
<dbReference type="InterPro" id="IPR010095">
    <property type="entry name" value="Cas12f1-like_TNB"/>
</dbReference>
<evidence type="ECO:0000313" key="11">
    <source>
        <dbReference type="Proteomes" id="UP000231932"/>
    </source>
</evidence>
<proteinExistence type="inferred from homology"/>
<evidence type="ECO:0000256" key="3">
    <source>
        <dbReference type="ARBA" id="ARBA00022723"/>
    </source>
</evidence>
<dbReference type="KEGG" id="kyr:CVV65_13750"/>
<organism evidence="10 11">
    <name type="scientific">Kyrpidia spormannii</name>
    <dbReference type="NCBI Taxonomy" id="2055160"/>
    <lineage>
        <taxon>Bacteria</taxon>
        <taxon>Bacillati</taxon>
        <taxon>Bacillota</taxon>
        <taxon>Bacilli</taxon>
        <taxon>Bacillales</taxon>
        <taxon>Alicyclobacillaceae</taxon>
        <taxon>Kyrpidia</taxon>
    </lineage>
</organism>
<dbReference type="GO" id="GO:0006310">
    <property type="term" value="P:DNA recombination"/>
    <property type="evidence" value="ECO:0007669"/>
    <property type="project" value="UniProtKB-KW"/>
</dbReference>
<dbReference type="InterPro" id="IPR021027">
    <property type="entry name" value="Transposase_put_HTH"/>
</dbReference>
<evidence type="ECO:0000256" key="1">
    <source>
        <dbReference type="ARBA" id="ARBA00008761"/>
    </source>
</evidence>
<dbReference type="GO" id="GO:0003677">
    <property type="term" value="F:DNA binding"/>
    <property type="evidence" value="ECO:0007669"/>
    <property type="project" value="UniProtKB-KW"/>
</dbReference>
<keyword evidence="2" id="KW-0815">Transposition</keyword>
<dbReference type="OrthoDB" id="2375110at2"/>
<dbReference type="GO" id="GO:0032196">
    <property type="term" value="P:transposition"/>
    <property type="evidence" value="ECO:0007669"/>
    <property type="project" value="UniProtKB-KW"/>
</dbReference>
<protein>
    <submittedName>
        <fullName evidence="10">Cytosine methyltransferase</fullName>
    </submittedName>
</protein>
<feature type="domain" description="Probable transposase IS891/IS1136/IS1341" evidence="7">
    <location>
        <begin position="176"/>
        <end position="291"/>
    </location>
</feature>
<dbReference type="Pfam" id="PF01385">
    <property type="entry name" value="OrfB_IS605"/>
    <property type="match status" value="1"/>
</dbReference>
<sequence length="399" mass="45772">MKILKSFRFRLEPTTEQSQCFTRYRGCARLVWNKALALQKGRLEAGYPLLSYEELARLLTLWRHSEEYGFLANAPVHPLQWTLKFLDRAIRAAFNKSSPARFPTFKKKNRNEAGLRFPDPKQIKLDLSTKDADGRCVLPKVFLPKIGWVKFRKSRTIDGTFRNATVTWQAGHWYISFQTEIDVPEPVHPSESAVGIDRGIVHFAALSDGTFVDAPGWFRRHEKKLAWEMRKLSRKKRFSRNWQKQKARLQRLHAHIANARRDFLHKTSTAISKTHAMVFVEDLRIQNMSRSAKGTRENPGKNVRAKSGLNKAILDQGWFMFQTFLGYKLHWSGGWLGTVPAPYTSQRCPVPECGHVSNANRPRQTTFRCERCGYEGNADTVGAMNILRAGLARIACSPV</sequence>
<dbReference type="Proteomes" id="UP000231932">
    <property type="component" value="Chromosome"/>
</dbReference>